<evidence type="ECO:0000313" key="1">
    <source>
        <dbReference type="EMBL" id="AXF39517.1"/>
    </source>
</evidence>
<accession>A0A345ARR3</accession>
<dbReference type="Proteomes" id="UP000255898">
    <property type="component" value="Segment"/>
</dbReference>
<sequence>MGMLEVEYSKILKDIIMEVREQEPTGKIEAEIWFDGRYELALHLDAANKVVDKDTSLSKFPENVDIPLSVLEDIVNLLPFEVKWVKQEL</sequence>
<organism evidence="1 2">
    <name type="scientific">Paenibacillus phage Yyerffej</name>
    <dbReference type="NCBI Taxonomy" id="2249780"/>
    <lineage>
        <taxon>Viruses</taxon>
        <taxon>Duplodnaviria</taxon>
        <taxon>Heunggongvirae</taxon>
        <taxon>Uroviricota</taxon>
        <taxon>Caudoviricetes</taxon>
        <taxon>Fernvirus</taxon>
        <taxon>Fernvirus yyerffej</taxon>
    </lineage>
</organism>
<evidence type="ECO:0000313" key="2">
    <source>
        <dbReference type="Proteomes" id="UP000255898"/>
    </source>
</evidence>
<name>A0A345ARR3_9CAUD</name>
<keyword evidence="2" id="KW-1185">Reference proteome</keyword>
<reference evidence="2" key="1">
    <citation type="submission" date="2018-06" db="EMBL/GenBank/DDBJ databases">
        <authorList>
            <person name="Merrill B.D."/>
            <person name="Payne A.M."/>
            <person name="Hilton J.A."/>
            <person name="Ward A.T."/>
            <person name="Fajardo C.P."/>
            <person name="Imahara C."/>
            <person name="Hope S."/>
            <person name="Tsourkas P.K."/>
        </authorList>
    </citation>
    <scope>NUCLEOTIDE SEQUENCE [LARGE SCALE GENOMIC DNA]</scope>
</reference>
<dbReference type="EMBL" id="MH431931">
    <property type="protein sequence ID" value="AXF39517.1"/>
    <property type="molecule type" value="Genomic_DNA"/>
</dbReference>
<gene>
    <name evidence="1" type="ORF">YERFFEJ_28</name>
</gene>
<protein>
    <submittedName>
        <fullName evidence="1">Uncharacterized protein</fullName>
    </submittedName>
</protein>
<proteinExistence type="predicted"/>